<reference evidence="2 3" key="1">
    <citation type="submission" date="2019-02" db="EMBL/GenBank/DDBJ databases">
        <title>Deep-cultivation of Planctomycetes and their phenomic and genomic characterization uncovers novel biology.</title>
        <authorList>
            <person name="Wiegand S."/>
            <person name="Jogler M."/>
            <person name="Boedeker C."/>
            <person name="Pinto D."/>
            <person name="Vollmers J."/>
            <person name="Rivas-Marin E."/>
            <person name="Kohn T."/>
            <person name="Peeters S.H."/>
            <person name="Heuer A."/>
            <person name="Rast P."/>
            <person name="Oberbeckmann S."/>
            <person name="Bunk B."/>
            <person name="Jeske O."/>
            <person name="Meyerdierks A."/>
            <person name="Storesund J.E."/>
            <person name="Kallscheuer N."/>
            <person name="Luecker S."/>
            <person name="Lage O.M."/>
            <person name="Pohl T."/>
            <person name="Merkel B.J."/>
            <person name="Hornburger P."/>
            <person name="Mueller R.-W."/>
            <person name="Bruemmer F."/>
            <person name="Labrenz M."/>
            <person name="Spormann A.M."/>
            <person name="Op Den Camp H."/>
            <person name="Overmann J."/>
            <person name="Amann R."/>
            <person name="Jetten M.S.M."/>
            <person name="Mascher T."/>
            <person name="Medema M.H."/>
            <person name="Devos D.P."/>
            <person name="Kaster A.-K."/>
            <person name="Ovreas L."/>
            <person name="Rohde M."/>
            <person name="Galperin M.Y."/>
            <person name="Jogler C."/>
        </authorList>
    </citation>
    <scope>NUCLEOTIDE SEQUENCE [LARGE SCALE GENOMIC DNA]</scope>
    <source>
        <strain evidence="2 3">Pla108</strain>
    </source>
</reference>
<name>A0A5C6A2G9_9BACT</name>
<dbReference type="EMBL" id="SJPR01000007">
    <property type="protein sequence ID" value="TWT94074.1"/>
    <property type="molecule type" value="Genomic_DNA"/>
</dbReference>
<dbReference type="OrthoDB" id="260154at2"/>
<comment type="caution">
    <text evidence="2">The sequence shown here is derived from an EMBL/GenBank/DDBJ whole genome shotgun (WGS) entry which is preliminary data.</text>
</comment>
<evidence type="ECO:0000256" key="1">
    <source>
        <dbReference type="SAM" id="MobiDB-lite"/>
    </source>
</evidence>
<feature type="region of interest" description="Disordered" evidence="1">
    <location>
        <begin position="304"/>
        <end position="323"/>
    </location>
</feature>
<keyword evidence="3" id="KW-1185">Reference proteome</keyword>
<evidence type="ECO:0008006" key="4">
    <source>
        <dbReference type="Google" id="ProtNLM"/>
    </source>
</evidence>
<evidence type="ECO:0000313" key="2">
    <source>
        <dbReference type="EMBL" id="TWT94074.1"/>
    </source>
</evidence>
<proteinExistence type="predicted"/>
<gene>
    <name evidence="2" type="ORF">Pla108_37860</name>
</gene>
<organism evidence="2 3">
    <name type="scientific">Botrimarina colliarenosi</name>
    <dbReference type="NCBI Taxonomy" id="2528001"/>
    <lineage>
        <taxon>Bacteria</taxon>
        <taxon>Pseudomonadati</taxon>
        <taxon>Planctomycetota</taxon>
        <taxon>Planctomycetia</taxon>
        <taxon>Pirellulales</taxon>
        <taxon>Lacipirellulaceae</taxon>
        <taxon>Botrimarina</taxon>
    </lineage>
</organism>
<dbReference type="Proteomes" id="UP000317421">
    <property type="component" value="Unassembled WGS sequence"/>
</dbReference>
<dbReference type="RefSeq" id="WP_146446476.1">
    <property type="nucleotide sequence ID" value="NZ_SJPR01000007.1"/>
</dbReference>
<protein>
    <recommendedName>
        <fullName evidence="4">Peptidase MA-like domain-containing protein</fullName>
    </recommendedName>
</protein>
<sequence>MEARLTRRVGAAAAVVALVGVAAEVAAQRPAHNVSLRRAAGYRTANFVVQAPTAELAREIGESAEELRESLAIEWVGQPMPQWSEPCPIQAKVSPALGAGGATTFVFDRGTVFGWEMEVQGSRERVLDSVLPHEITHTVFASYFRQPLPRWADEGACTTVEHRSEIAKQERLLIQFLKTGKGIPFSKMFAMKEYPVDILPLYSQGHSLTQFLIEGHGKQEFLEFLADGMQDENWRRVVQKHYGYDSLYELQNEWLGWVRADRPRLDNRSDAPVQLASANEPITPIRDLSQSSLAKQPSVYAQQLEPAPTPPMASVYSGGKVWR</sequence>
<evidence type="ECO:0000313" key="3">
    <source>
        <dbReference type="Proteomes" id="UP000317421"/>
    </source>
</evidence>
<accession>A0A5C6A2G9</accession>
<dbReference type="AlphaFoldDB" id="A0A5C6A2G9"/>